<dbReference type="STRING" id="57664.SAMN05661003_10363"/>
<gene>
    <name evidence="2" type="ORF">SAMN05661003_10363</name>
</gene>
<proteinExistence type="predicted"/>
<dbReference type="EMBL" id="FNAQ01000003">
    <property type="protein sequence ID" value="SDE04312.1"/>
    <property type="molecule type" value="Genomic_DNA"/>
</dbReference>
<keyword evidence="3" id="KW-1185">Reference proteome</keyword>
<feature type="region of interest" description="Disordered" evidence="1">
    <location>
        <begin position="372"/>
        <end position="395"/>
    </location>
</feature>
<sequence length="395" mass="44291">MFRIVEKPVFLDFPPGHHLHCLLCQIPNQIRFAGETDPAAISARKWQRIAGLFDLVGQAQGNLRKLHFMLLPEAVLPLAFVDDALQAAERQLPHNSVCMIGLEHMAVADFHALVERFPADNAELLQSVTEDRRSGDIEGLKVNSALTCIREGDGRSRVFLQAKSHPFAGEETIDARHDLYHGKIFPLWRSQPTGFNFMALICFDYLYRTLYQSNIRQVIDHANQLYFSTRQRLDLLAVLECNPKPEHRVFRDVLHGFYGELLEAAPGVRDCITLFCNSAGSTRESLPLPSTDSFGHSAVVIHKNHKLPTLQLSEFSTDDFAGLPLCRLRFGTASRLYYFNLPVFHETDPRTTRMPLKVHHVYAADAAGGWHSIDPRGTNPAASAPDISDSQGETA</sequence>
<reference evidence="3" key="1">
    <citation type="submission" date="2016-10" db="EMBL/GenBank/DDBJ databases">
        <authorList>
            <person name="Varghese N."/>
            <person name="Submissions S."/>
        </authorList>
    </citation>
    <scope>NUCLEOTIDE SEQUENCE [LARGE SCALE GENOMIC DNA]</scope>
    <source>
        <strain evidence="3">DSM 8987</strain>
    </source>
</reference>
<accession>A0A1G6ZP91</accession>
<name>A0A1G6ZP91_9BACT</name>
<protein>
    <submittedName>
        <fullName evidence="2">Uncharacterized protein</fullName>
    </submittedName>
</protein>
<dbReference type="AlphaFoldDB" id="A0A1G6ZP91"/>
<organism evidence="2 3">
    <name type="scientific">Desulfuromonas thiophila</name>
    <dbReference type="NCBI Taxonomy" id="57664"/>
    <lineage>
        <taxon>Bacteria</taxon>
        <taxon>Pseudomonadati</taxon>
        <taxon>Thermodesulfobacteriota</taxon>
        <taxon>Desulfuromonadia</taxon>
        <taxon>Desulfuromonadales</taxon>
        <taxon>Desulfuromonadaceae</taxon>
        <taxon>Desulfuromonas</taxon>
    </lineage>
</organism>
<evidence type="ECO:0000313" key="2">
    <source>
        <dbReference type="EMBL" id="SDE04312.1"/>
    </source>
</evidence>
<dbReference type="RefSeq" id="WP_216095169.1">
    <property type="nucleotide sequence ID" value="NZ_FNAQ01000003.1"/>
</dbReference>
<evidence type="ECO:0000256" key="1">
    <source>
        <dbReference type="SAM" id="MobiDB-lite"/>
    </source>
</evidence>
<dbReference type="Proteomes" id="UP000243205">
    <property type="component" value="Unassembled WGS sequence"/>
</dbReference>
<evidence type="ECO:0000313" key="3">
    <source>
        <dbReference type="Proteomes" id="UP000243205"/>
    </source>
</evidence>